<evidence type="ECO:0000313" key="7">
    <source>
        <dbReference type="EMBL" id="PWA39778.1"/>
    </source>
</evidence>
<dbReference type="Pfam" id="PF00476">
    <property type="entry name" value="DNA_pol_A"/>
    <property type="match status" value="2"/>
</dbReference>
<dbReference type="FunFam" id="1.10.150.20:FF:000034">
    <property type="entry name" value="DNA polymerase I"/>
    <property type="match status" value="1"/>
</dbReference>
<dbReference type="GO" id="GO:0043531">
    <property type="term" value="F:ADP binding"/>
    <property type="evidence" value="ECO:0007669"/>
    <property type="project" value="InterPro"/>
</dbReference>
<evidence type="ECO:0000256" key="5">
    <source>
        <dbReference type="SAM" id="Phobius"/>
    </source>
</evidence>
<dbReference type="Pfam" id="PF01582">
    <property type="entry name" value="TIR"/>
    <property type="match status" value="1"/>
</dbReference>
<dbReference type="InterPro" id="IPR042197">
    <property type="entry name" value="Apaf_helical"/>
</dbReference>
<keyword evidence="3" id="KW-0611">Plant defense</keyword>
<dbReference type="InterPro" id="IPR055414">
    <property type="entry name" value="LRR_R13L4/SHOC2-like"/>
</dbReference>
<keyword evidence="8" id="KW-1185">Reference proteome</keyword>
<dbReference type="Gene3D" id="1.10.8.430">
    <property type="entry name" value="Helical domain of apoptotic protease-activating factors"/>
    <property type="match status" value="1"/>
</dbReference>
<keyword evidence="2" id="KW-0677">Repeat</keyword>
<dbReference type="Gene3D" id="1.10.150.20">
    <property type="entry name" value="5' to 3' exonuclease, C-terminal subdomain"/>
    <property type="match status" value="1"/>
</dbReference>
<dbReference type="GO" id="GO:0007165">
    <property type="term" value="P:signal transduction"/>
    <property type="evidence" value="ECO:0007669"/>
    <property type="project" value="InterPro"/>
</dbReference>
<dbReference type="InterPro" id="IPR036390">
    <property type="entry name" value="WH_DNA-bd_sf"/>
</dbReference>
<dbReference type="InterPro" id="IPR002182">
    <property type="entry name" value="NB-ARC"/>
</dbReference>
<reference evidence="7 8" key="1">
    <citation type="journal article" date="2018" name="Mol. Plant">
        <title>The genome of Artemisia annua provides insight into the evolution of Asteraceae family and artemisinin biosynthesis.</title>
        <authorList>
            <person name="Shen Q."/>
            <person name="Zhang L."/>
            <person name="Liao Z."/>
            <person name="Wang S."/>
            <person name="Yan T."/>
            <person name="Shi P."/>
            <person name="Liu M."/>
            <person name="Fu X."/>
            <person name="Pan Q."/>
            <person name="Wang Y."/>
            <person name="Lv Z."/>
            <person name="Lu X."/>
            <person name="Zhang F."/>
            <person name="Jiang W."/>
            <person name="Ma Y."/>
            <person name="Chen M."/>
            <person name="Hao X."/>
            <person name="Li L."/>
            <person name="Tang Y."/>
            <person name="Lv G."/>
            <person name="Zhou Y."/>
            <person name="Sun X."/>
            <person name="Brodelius P.E."/>
            <person name="Rose J.K.C."/>
            <person name="Tang K."/>
        </authorList>
    </citation>
    <scope>NUCLEOTIDE SEQUENCE [LARGE SCALE GENOMIC DNA]</scope>
    <source>
        <strain evidence="8">cv. Huhao1</strain>
        <tissue evidence="7">Leaf</tissue>
    </source>
</reference>
<dbReference type="InterPro" id="IPR043502">
    <property type="entry name" value="DNA/RNA_pol_sf"/>
</dbReference>
<dbReference type="CDD" id="cd08640">
    <property type="entry name" value="DNA_pol_A_plastid_like"/>
    <property type="match status" value="1"/>
</dbReference>
<dbReference type="Gene3D" id="3.80.10.10">
    <property type="entry name" value="Ribonuclease Inhibitor"/>
    <property type="match status" value="4"/>
</dbReference>
<evidence type="ECO:0000256" key="3">
    <source>
        <dbReference type="ARBA" id="ARBA00022821"/>
    </source>
</evidence>
<dbReference type="InterPro" id="IPR027417">
    <property type="entry name" value="P-loop_NTPase"/>
</dbReference>
<dbReference type="GO" id="GO:0003677">
    <property type="term" value="F:DNA binding"/>
    <property type="evidence" value="ECO:0007669"/>
    <property type="project" value="InterPro"/>
</dbReference>
<dbReference type="SUPFAM" id="SSF52540">
    <property type="entry name" value="P-loop containing nucleoside triphosphate hydrolases"/>
    <property type="match status" value="1"/>
</dbReference>
<sequence>MSLSKILRFSDLSSIISLGIMLMLMLMLMVFIYYYFYSMASSSKSTAPEILVSTSTSSIQNSFKYDVFISFRGEDTRKNFVDHLYHALKDKGIYTYKDDEKIQKGKRISDDLFKSIEDSKFYIIVFSKNYASSSWCLEELVKIMECQKMTDHTAYPVFYDVEPTEVRNQSGVVKKAFFKNKKKKAAEKWKGALKEAADLAGWELKNTLDGHEAKFIQKIVQEISLELRSISFGFDEKLVGMETRVKDVVSSLEVGIDEVRMIGIKGMGGSGKTTTARAVFDHLSNDFEAKSFVENVREVSNASIFGLKKLQEQVLSKVLNEHITLDSVNDGKNMMNRRMCGKKVLLVLDDVDHIEQLEALAGEPKWFMPGSRIIITTRDEQVLVAHRVNLIRDIDLLLDKEAICLFSRYAFGRENPLQGYEELSRKVVRYAAGLPLTVKVLGSFLCGKDEHEWKDALKRLRTIPLKETLEKLKISYIGLEEEYKEIFLDIACILKGESKEYAIRVLESCGFHARIGLKVLEQRSLITVDESGFLGMHDHIEEMGKNIVHQLHPNEPNKHSRLWIDEEIEDILANDMGTEETSCLKLDIVWSWNARIVLKGLGKMKKLRYLDVHFPTDFLFYKHTNSCIRPKFSEASQYFTNSLKYLKCWNYPFLHLPKTFQANNLVGLEIRDSKMVQLWKEGEKKVLRKLKFLVLCSSRLTTFDFRMTPNLEMLSIEIPYEGVELRMPVSCRKLNYLRISFLKLRIFDLGLTPNLETLSLKYSYNLVELCMPVTCQKLKHLDIYSSKLITFDLGLTQNLETLSLKNCADFVELQINHSKLRTFDLGLTQNLETLSLKNCADFVELQVPVACPNLKFLDLCGSRLRSLDVELIPNLERLDLTGCDELVEINAPVGCLKKVGYLNLSGCLRFPQFVFCGGICEPKVNCSSTTLRLAGEFLDLCPLHPNSNLPKLQFCCYYDENLPSSVGNIEKLISFGLCACTDFKKFSDIICSLQGLQKLTLQCNIPEFPKDLGQLECLEELCLYSTKIKHLPDSICMLKRLKSLTVNSGNPLEELTEDLLEKLPEDLGQLECLEKLKVSSKKIEYLPDSICMLKRLTLLDVTYCCRLVKLPEDIGQLESVERLDLWATTIKYLPDSICISHLPQSIFGLKGLRIAAPPELLQLYDFPPEIETTTSPMCFTSLLVLYLQKNDISGKNGRIHCSLNINTETGRLSARRPNLQNQPALEKDRYKIRQAFIAAPGNSLIVADYGQLELRILAHLAGCKSMLDAFEAGGDFHSRTAMNMYPYIRDAIESKEVLLEWHPQPGQESPPVPLLKDKFASERRKAKMLNFSIAYGKTAVGLARDWKVSVSEARETVARWYSDRAEVLKWQEARKQEARKIGCVYTLLGRARTFPSTKHASPSQRGHIERAAINTPVQGSAADVAMCAMLEISKNARLKELGWKLLLQVHDEVILEGPTESAEVAKAIVVDCMSKPFDGKNILKVDLSVDAKFAKNWYSAK</sequence>
<dbReference type="InterPro" id="IPR058192">
    <property type="entry name" value="WHD_ROQ1-like"/>
</dbReference>
<dbReference type="InterPro" id="IPR001098">
    <property type="entry name" value="DNA-dir_DNA_pol_A_palm_dom"/>
</dbReference>
<gene>
    <name evidence="7" type="ORF">CTI12_AA567490</name>
</gene>
<dbReference type="FunFam" id="3.40.50.10140:FF:000007">
    <property type="entry name" value="Disease resistance protein (TIR-NBS-LRR class)"/>
    <property type="match status" value="1"/>
</dbReference>
<dbReference type="SUPFAM" id="SSF46785">
    <property type="entry name" value="Winged helix' DNA-binding domain"/>
    <property type="match status" value="1"/>
</dbReference>
<keyword evidence="5" id="KW-0812">Transmembrane</keyword>
<protein>
    <submittedName>
        <fullName evidence="7">Disease resistance protein (TIR-NBS-LRR class)</fullName>
    </submittedName>
</protein>
<comment type="caution">
    <text evidence="7">The sequence shown here is derived from an EMBL/GenBank/DDBJ whole genome shotgun (WGS) entry which is preliminary data.</text>
</comment>
<dbReference type="SMART" id="SM00255">
    <property type="entry name" value="TIR"/>
    <property type="match status" value="1"/>
</dbReference>
<dbReference type="PANTHER" id="PTHR11017:SF577">
    <property type="entry name" value="DISEASE RESISTANCE PROTEIN (TIR-NBS-LRR CLASS), PUTATIVE-RELATED"/>
    <property type="match status" value="1"/>
</dbReference>
<keyword evidence="1" id="KW-0433">Leucine-rich repeat</keyword>
<dbReference type="Gene3D" id="3.30.70.370">
    <property type="match status" value="1"/>
</dbReference>
<dbReference type="InterPro" id="IPR002298">
    <property type="entry name" value="DNA_polymerase_A"/>
</dbReference>
<dbReference type="InterPro" id="IPR044974">
    <property type="entry name" value="Disease_R_plants"/>
</dbReference>
<name>A0A2U1KSP9_ARTAN</name>
<dbReference type="InterPro" id="IPR032675">
    <property type="entry name" value="LRR_dom_sf"/>
</dbReference>
<feature type="transmembrane region" description="Helical" evidence="5">
    <location>
        <begin position="12"/>
        <end position="36"/>
    </location>
</feature>
<evidence type="ECO:0000313" key="8">
    <source>
        <dbReference type="Proteomes" id="UP000245207"/>
    </source>
</evidence>
<dbReference type="InterPro" id="IPR035897">
    <property type="entry name" value="Toll_tir_struct_dom_sf"/>
</dbReference>
<evidence type="ECO:0000256" key="1">
    <source>
        <dbReference type="ARBA" id="ARBA00022614"/>
    </source>
</evidence>
<keyword evidence="5" id="KW-1133">Transmembrane helix</keyword>
<dbReference type="GO" id="GO:0006261">
    <property type="term" value="P:DNA-templated DNA replication"/>
    <property type="evidence" value="ECO:0007669"/>
    <property type="project" value="InterPro"/>
</dbReference>
<proteinExistence type="predicted"/>
<evidence type="ECO:0000256" key="4">
    <source>
        <dbReference type="ARBA" id="ARBA00023027"/>
    </source>
</evidence>
<keyword evidence="5" id="KW-0472">Membrane</keyword>
<dbReference type="Gene3D" id="3.40.50.300">
    <property type="entry name" value="P-loop containing nucleotide triphosphate hydrolases"/>
    <property type="match status" value="1"/>
</dbReference>
<dbReference type="Gene3D" id="3.40.50.10140">
    <property type="entry name" value="Toll/interleukin-1 receptor homology (TIR) domain"/>
    <property type="match status" value="1"/>
</dbReference>
<dbReference type="SUPFAM" id="SSF52058">
    <property type="entry name" value="L domain-like"/>
    <property type="match status" value="2"/>
</dbReference>
<dbReference type="Pfam" id="PF00931">
    <property type="entry name" value="NB-ARC"/>
    <property type="match status" value="1"/>
</dbReference>
<accession>A0A2U1KSP9</accession>
<dbReference type="Pfam" id="PF23282">
    <property type="entry name" value="WHD_ROQ1"/>
    <property type="match status" value="1"/>
</dbReference>
<dbReference type="SUPFAM" id="SSF56672">
    <property type="entry name" value="DNA/RNA polymerases"/>
    <property type="match status" value="1"/>
</dbReference>
<dbReference type="PRINTS" id="PR00868">
    <property type="entry name" value="DNAPOLI"/>
</dbReference>
<dbReference type="PROSITE" id="PS50104">
    <property type="entry name" value="TIR"/>
    <property type="match status" value="1"/>
</dbReference>
<organism evidence="7 8">
    <name type="scientific">Artemisia annua</name>
    <name type="common">Sweet wormwood</name>
    <dbReference type="NCBI Taxonomy" id="35608"/>
    <lineage>
        <taxon>Eukaryota</taxon>
        <taxon>Viridiplantae</taxon>
        <taxon>Streptophyta</taxon>
        <taxon>Embryophyta</taxon>
        <taxon>Tracheophyta</taxon>
        <taxon>Spermatophyta</taxon>
        <taxon>Magnoliopsida</taxon>
        <taxon>eudicotyledons</taxon>
        <taxon>Gunneridae</taxon>
        <taxon>Pentapetalae</taxon>
        <taxon>asterids</taxon>
        <taxon>campanulids</taxon>
        <taxon>Asterales</taxon>
        <taxon>Asteraceae</taxon>
        <taxon>Asteroideae</taxon>
        <taxon>Anthemideae</taxon>
        <taxon>Artemisiinae</taxon>
        <taxon>Artemisia</taxon>
    </lineage>
</organism>
<evidence type="ECO:0000259" key="6">
    <source>
        <dbReference type="PROSITE" id="PS50104"/>
    </source>
</evidence>
<feature type="domain" description="TIR" evidence="6">
    <location>
        <begin position="63"/>
        <end position="227"/>
    </location>
</feature>
<dbReference type="STRING" id="35608.A0A2U1KSP9"/>
<dbReference type="InterPro" id="IPR000157">
    <property type="entry name" value="TIR_dom"/>
</dbReference>
<dbReference type="GO" id="GO:0006952">
    <property type="term" value="P:defense response"/>
    <property type="evidence" value="ECO:0007669"/>
    <property type="project" value="UniProtKB-KW"/>
</dbReference>
<dbReference type="PANTHER" id="PTHR11017">
    <property type="entry name" value="LEUCINE-RICH REPEAT-CONTAINING PROTEIN"/>
    <property type="match status" value="1"/>
</dbReference>
<dbReference type="GO" id="GO:0003887">
    <property type="term" value="F:DNA-directed DNA polymerase activity"/>
    <property type="evidence" value="ECO:0007669"/>
    <property type="project" value="InterPro"/>
</dbReference>
<dbReference type="Pfam" id="PF23598">
    <property type="entry name" value="LRR_14"/>
    <property type="match status" value="1"/>
</dbReference>
<dbReference type="SUPFAM" id="SSF52200">
    <property type="entry name" value="Toll/Interleukin receptor TIR domain"/>
    <property type="match status" value="1"/>
</dbReference>
<dbReference type="Proteomes" id="UP000245207">
    <property type="component" value="Unassembled WGS sequence"/>
</dbReference>
<dbReference type="SMART" id="SM00482">
    <property type="entry name" value="POLAc"/>
    <property type="match status" value="1"/>
</dbReference>
<dbReference type="GO" id="GO:0051707">
    <property type="term" value="P:response to other organism"/>
    <property type="evidence" value="ECO:0007669"/>
    <property type="project" value="UniProtKB-ARBA"/>
</dbReference>
<keyword evidence="4" id="KW-0520">NAD</keyword>
<evidence type="ECO:0000256" key="2">
    <source>
        <dbReference type="ARBA" id="ARBA00022737"/>
    </source>
</evidence>
<dbReference type="OrthoDB" id="1357022at2759"/>
<dbReference type="EMBL" id="PKPP01014344">
    <property type="protein sequence ID" value="PWA39778.1"/>
    <property type="molecule type" value="Genomic_DNA"/>
</dbReference>